<evidence type="ECO:0000256" key="1">
    <source>
        <dbReference type="ARBA" id="ARBA00004323"/>
    </source>
</evidence>
<gene>
    <name evidence="12" type="ORF">PEVE_00028314</name>
</gene>
<dbReference type="SUPFAM" id="SSF53448">
    <property type="entry name" value="Nucleotide-diphospho-sugar transferases"/>
    <property type="match status" value="1"/>
</dbReference>
<dbReference type="SUPFAM" id="SSF50370">
    <property type="entry name" value="Ricin B-like lectins"/>
    <property type="match status" value="1"/>
</dbReference>
<evidence type="ECO:0000256" key="5">
    <source>
        <dbReference type="ARBA" id="ARBA00022968"/>
    </source>
</evidence>
<comment type="caution">
    <text evidence="12">The sequence shown here is derived from an EMBL/GenBank/DDBJ whole genome shotgun (WGS) entry which is preliminary data.</text>
</comment>
<dbReference type="Proteomes" id="UP001159427">
    <property type="component" value="Unassembled WGS sequence"/>
</dbReference>
<evidence type="ECO:0000313" key="12">
    <source>
        <dbReference type="EMBL" id="CAH3026180.1"/>
    </source>
</evidence>
<keyword evidence="4 10" id="KW-0430">Lectin</keyword>
<evidence type="ECO:0000256" key="2">
    <source>
        <dbReference type="ARBA" id="ARBA00005680"/>
    </source>
</evidence>
<accession>A0ABN8MEC9</accession>
<dbReference type="Gene3D" id="3.90.550.10">
    <property type="entry name" value="Spore Coat Polysaccharide Biosynthesis Protein SpsA, Chain A"/>
    <property type="match status" value="1"/>
</dbReference>
<evidence type="ECO:0000313" key="13">
    <source>
        <dbReference type="Proteomes" id="UP001159427"/>
    </source>
</evidence>
<dbReference type="Gene3D" id="2.80.10.50">
    <property type="match status" value="1"/>
</dbReference>
<dbReference type="PROSITE" id="PS50231">
    <property type="entry name" value="RICIN_B_LECTIN"/>
    <property type="match status" value="1"/>
</dbReference>
<dbReference type="InterPro" id="IPR029044">
    <property type="entry name" value="Nucleotide-diphossugar_trans"/>
</dbReference>
<keyword evidence="3 10" id="KW-0812">Transmembrane</keyword>
<dbReference type="PANTHER" id="PTHR11675:SF63">
    <property type="entry name" value="POLYPEPTIDE N-ACETYLGALACTOSAMINYLTRANSFERASE"/>
    <property type="match status" value="1"/>
</dbReference>
<evidence type="ECO:0000256" key="10">
    <source>
        <dbReference type="RuleBase" id="RU361242"/>
    </source>
</evidence>
<feature type="domain" description="Ricin B lectin" evidence="11">
    <location>
        <begin position="447"/>
        <end position="567"/>
    </location>
</feature>
<keyword evidence="10" id="KW-0328">Glycosyltransferase</keyword>
<dbReference type="InterPro" id="IPR045885">
    <property type="entry name" value="GalNAc-T"/>
</dbReference>
<dbReference type="EC" id="2.4.1.-" evidence="10"/>
<evidence type="ECO:0000259" key="11">
    <source>
        <dbReference type="SMART" id="SM00458"/>
    </source>
</evidence>
<dbReference type="Pfam" id="PF00535">
    <property type="entry name" value="Glycos_transf_2"/>
    <property type="match status" value="1"/>
</dbReference>
<keyword evidence="10" id="KW-0808">Transferase</keyword>
<organism evidence="12 13">
    <name type="scientific">Porites evermanni</name>
    <dbReference type="NCBI Taxonomy" id="104178"/>
    <lineage>
        <taxon>Eukaryota</taxon>
        <taxon>Metazoa</taxon>
        <taxon>Cnidaria</taxon>
        <taxon>Anthozoa</taxon>
        <taxon>Hexacorallia</taxon>
        <taxon>Scleractinia</taxon>
        <taxon>Fungiina</taxon>
        <taxon>Poritidae</taxon>
        <taxon>Porites</taxon>
    </lineage>
</organism>
<keyword evidence="13" id="KW-1185">Reference proteome</keyword>
<keyword evidence="8 10" id="KW-0472">Membrane</keyword>
<reference evidence="12 13" key="1">
    <citation type="submission" date="2022-05" db="EMBL/GenBank/DDBJ databases">
        <authorList>
            <consortium name="Genoscope - CEA"/>
            <person name="William W."/>
        </authorList>
    </citation>
    <scope>NUCLEOTIDE SEQUENCE [LARGE SCALE GENOMIC DNA]</scope>
</reference>
<protein>
    <recommendedName>
        <fullName evidence="10">Polypeptide N-acetylgalactosaminyltransferase</fullName>
        <ecNumber evidence="10">2.4.1.-</ecNumber>
    </recommendedName>
    <alternativeName>
        <fullName evidence="10">Protein-UDP acetylgalactosaminyltransferase</fullName>
    </alternativeName>
</protein>
<dbReference type="Pfam" id="PF00652">
    <property type="entry name" value="Ricin_B_lectin"/>
    <property type="match status" value="1"/>
</dbReference>
<comment type="cofactor">
    <cofactor evidence="10">
        <name>Mn(2+)</name>
        <dbReference type="ChEBI" id="CHEBI:29035"/>
    </cofactor>
</comment>
<keyword evidence="7 10" id="KW-0333">Golgi apparatus</keyword>
<evidence type="ECO:0000256" key="6">
    <source>
        <dbReference type="ARBA" id="ARBA00022989"/>
    </source>
</evidence>
<comment type="pathway">
    <text evidence="10">Protein modification; protein glycosylation.</text>
</comment>
<evidence type="ECO:0000256" key="3">
    <source>
        <dbReference type="ARBA" id="ARBA00022692"/>
    </source>
</evidence>
<dbReference type="InterPro" id="IPR000772">
    <property type="entry name" value="Ricin_B_lectin"/>
</dbReference>
<keyword evidence="5" id="KW-0735">Signal-anchor</keyword>
<proteinExistence type="inferred from homology"/>
<evidence type="ECO:0000256" key="7">
    <source>
        <dbReference type="ARBA" id="ARBA00023034"/>
    </source>
</evidence>
<feature type="transmembrane region" description="Helical" evidence="10">
    <location>
        <begin position="9"/>
        <end position="31"/>
    </location>
</feature>
<dbReference type="InterPro" id="IPR035992">
    <property type="entry name" value="Ricin_B-like_lectins"/>
</dbReference>
<comment type="subcellular location">
    <subcellularLocation>
        <location evidence="1 10">Golgi apparatus membrane</location>
        <topology evidence="1 10">Single-pass type II membrane protein</topology>
    </subcellularLocation>
</comment>
<dbReference type="CDD" id="cd23440">
    <property type="entry name" value="beta-trefoil_Ricin_GALNT11"/>
    <property type="match status" value="1"/>
</dbReference>
<dbReference type="CDD" id="cd02510">
    <property type="entry name" value="pp-GalNAc-T"/>
    <property type="match status" value="1"/>
</dbReference>
<keyword evidence="10" id="KW-0464">Manganese</keyword>
<keyword evidence="6 10" id="KW-1133">Transmembrane helix</keyword>
<evidence type="ECO:0000256" key="9">
    <source>
        <dbReference type="ARBA" id="ARBA00023157"/>
    </source>
</evidence>
<keyword evidence="9 10" id="KW-1015">Disulfide bond</keyword>
<dbReference type="InterPro" id="IPR001173">
    <property type="entry name" value="Glyco_trans_2-like"/>
</dbReference>
<sequence length="569" mass="65380">MGLKLPARYCLLSTFATLAFWIFFNVMSFMYTGNSNYVTRGQRRHLENDSPTDYFFERELVQEDIISTLGMIRNHEDERIREQGYGKHAFNELISNRLGFHREIQDTRHEMCGLKSYPSNLPSASVIICFHNEAWSALLRTVHSVLDRTAENLIVDIILVDDKSTLEELKGKLEDYVAKFPKIKLIRAIEREGLIRGRMLGAKHASGEVLVFLDSHCEVNKEWLPPLLERIKDNAKTVVCPMIDIISSETLEYQSSPLVRGGFNWGLHFSWEPVPNHLLDPSGDVYQPIRSPTMAGGLFAINRNYFNELGQYDAGMDIWGGENLEISFRIWMCGGTLEIIPCSRVGHLFRRWRPYGSDSKGDTLSYNSMRVAEVWLDDYKKYFYQVKKNLVGRPFGNVSTRVALRKKLNCKSFRWYVENVYPELRFPDDGKAAAAWQRPSEKNPIIKEKGNLQNLGSTMCLDTPGHVAKKKAAVVLRNCQETNAKFWSLNELNELKIDSLLCLDMNRNEVPKVMKCHSQGGTQLWYHNKKTLQIYHTASGMCMAATGKNSIKMAICDDHPLQQWQFTYD</sequence>
<evidence type="ECO:0000256" key="8">
    <source>
        <dbReference type="ARBA" id="ARBA00023136"/>
    </source>
</evidence>
<evidence type="ECO:0000256" key="4">
    <source>
        <dbReference type="ARBA" id="ARBA00022734"/>
    </source>
</evidence>
<dbReference type="SMART" id="SM00458">
    <property type="entry name" value="RICIN"/>
    <property type="match status" value="1"/>
</dbReference>
<comment type="similarity">
    <text evidence="2 10">Belongs to the glycosyltransferase 2 family. GalNAc-T subfamily.</text>
</comment>
<dbReference type="EMBL" id="CALNXI010000392">
    <property type="protein sequence ID" value="CAH3026180.1"/>
    <property type="molecule type" value="Genomic_DNA"/>
</dbReference>
<dbReference type="PANTHER" id="PTHR11675">
    <property type="entry name" value="N-ACETYLGALACTOSAMINYLTRANSFERASE"/>
    <property type="match status" value="1"/>
</dbReference>
<name>A0ABN8MEC9_9CNID</name>